<keyword evidence="2" id="KW-1185">Reference proteome</keyword>
<proteinExistence type="predicted"/>
<organism evidence="1 2">
    <name type="scientific">Necator americanus</name>
    <name type="common">Human hookworm</name>
    <dbReference type="NCBI Taxonomy" id="51031"/>
    <lineage>
        <taxon>Eukaryota</taxon>
        <taxon>Metazoa</taxon>
        <taxon>Ecdysozoa</taxon>
        <taxon>Nematoda</taxon>
        <taxon>Chromadorea</taxon>
        <taxon>Rhabditida</taxon>
        <taxon>Rhabditina</taxon>
        <taxon>Rhabditomorpha</taxon>
        <taxon>Strongyloidea</taxon>
        <taxon>Ancylostomatidae</taxon>
        <taxon>Bunostominae</taxon>
        <taxon>Necator</taxon>
    </lineage>
</organism>
<comment type="caution">
    <text evidence="1">The sequence shown here is derived from an EMBL/GenBank/DDBJ whole genome shotgun (WGS) entry which is preliminary data.</text>
</comment>
<gene>
    <name evidence="1" type="primary">Necator_chrII.g7377</name>
    <name evidence="1" type="ORF">RB195_019584</name>
</gene>
<dbReference type="Proteomes" id="UP001303046">
    <property type="component" value="Unassembled WGS sequence"/>
</dbReference>
<protein>
    <submittedName>
        <fullName evidence="1">Uncharacterized protein</fullName>
    </submittedName>
</protein>
<accession>A0ABR1CFQ4</accession>
<name>A0ABR1CFQ4_NECAM</name>
<evidence type="ECO:0000313" key="1">
    <source>
        <dbReference type="EMBL" id="KAK6736979.1"/>
    </source>
</evidence>
<sequence length="158" mass="18436">MRTLKHQLDYVLARNISQSDIRKSRAVWYIKFDSDHRSVLLSFKLESNLMLQFHKRNREALLQPKIDVSIDVGVLTGRRLYDADSFTKCIQDATKETLLGPKKKFAFVSRETRFTYNSVCAAHNTGDFNHEKHLRKKLGRQLQQNCKYQCLSRAKESG</sequence>
<dbReference type="EMBL" id="JAVFWL010000002">
    <property type="protein sequence ID" value="KAK6736979.1"/>
    <property type="molecule type" value="Genomic_DNA"/>
</dbReference>
<evidence type="ECO:0000313" key="2">
    <source>
        <dbReference type="Proteomes" id="UP001303046"/>
    </source>
</evidence>
<reference evidence="1 2" key="1">
    <citation type="submission" date="2023-08" db="EMBL/GenBank/DDBJ databases">
        <title>A Necator americanus chromosomal reference genome.</title>
        <authorList>
            <person name="Ilik V."/>
            <person name="Petrzelkova K.J."/>
            <person name="Pardy F."/>
            <person name="Fuh T."/>
            <person name="Niatou-Singa F.S."/>
            <person name="Gouil Q."/>
            <person name="Baker L."/>
            <person name="Ritchie M.E."/>
            <person name="Jex A.R."/>
            <person name="Gazzola D."/>
            <person name="Li H."/>
            <person name="Toshio Fujiwara R."/>
            <person name="Zhan B."/>
            <person name="Aroian R.V."/>
            <person name="Pafco B."/>
            <person name="Schwarz E.M."/>
        </authorList>
    </citation>
    <scope>NUCLEOTIDE SEQUENCE [LARGE SCALE GENOMIC DNA]</scope>
    <source>
        <strain evidence="1 2">Aroian</strain>
        <tissue evidence="1">Whole animal</tissue>
    </source>
</reference>